<accession>A0AAW1A5N3</accession>
<feature type="compositionally biased region" description="Basic and acidic residues" evidence="1">
    <location>
        <begin position="107"/>
        <end position="117"/>
    </location>
</feature>
<reference evidence="2 3" key="1">
    <citation type="submission" date="2024-05" db="EMBL/GenBank/DDBJ databases">
        <title>The nuclear and mitochondrial genome assemblies of Tetragonisca angustula (Apidae: Meliponini), a tiny yet remarkable pollinator in the Neotropics.</title>
        <authorList>
            <person name="Ferrari R."/>
            <person name="Ricardo P.C."/>
            <person name="Dias F.C."/>
            <person name="Araujo N.S."/>
            <person name="Soares D.O."/>
            <person name="Zhou Q.-S."/>
            <person name="Zhu C.-D."/>
            <person name="Coutinho L."/>
            <person name="Airas M.C."/>
            <person name="Batista T.M."/>
        </authorList>
    </citation>
    <scope>NUCLEOTIDE SEQUENCE [LARGE SCALE GENOMIC DNA]</scope>
    <source>
        <strain evidence="2">ASF017062</strain>
        <tissue evidence="2">Abdomen</tissue>
    </source>
</reference>
<dbReference type="Proteomes" id="UP001432146">
    <property type="component" value="Unassembled WGS sequence"/>
</dbReference>
<organism evidence="2 3">
    <name type="scientific">Tetragonisca angustula</name>
    <dbReference type="NCBI Taxonomy" id="166442"/>
    <lineage>
        <taxon>Eukaryota</taxon>
        <taxon>Metazoa</taxon>
        <taxon>Ecdysozoa</taxon>
        <taxon>Arthropoda</taxon>
        <taxon>Hexapoda</taxon>
        <taxon>Insecta</taxon>
        <taxon>Pterygota</taxon>
        <taxon>Neoptera</taxon>
        <taxon>Endopterygota</taxon>
        <taxon>Hymenoptera</taxon>
        <taxon>Apocrita</taxon>
        <taxon>Aculeata</taxon>
        <taxon>Apoidea</taxon>
        <taxon>Anthophila</taxon>
        <taxon>Apidae</taxon>
        <taxon>Tetragonisca</taxon>
    </lineage>
</organism>
<dbReference type="AlphaFoldDB" id="A0AAW1A5N3"/>
<keyword evidence="3" id="KW-1185">Reference proteome</keyword>
<proteinExistence type="predicted"/>
<name>A0AAW1A5N3_9HYME</name>
<dbReference type="EMBL" id="JAWNGG020000056">
    <property type="protein sequence ID" value="KAK9305170.1"/>
    <property type="molecule type" value="Genomic_DNA"/>
</dbReference>
<protein>
    <submittedName>
        <fullName evidence="2">Uncharacterized protein</fullName>
    </submittedName>
</protein>
<evidence type="ECO:0000256" key="1">
    <source>
        <dbReference type="SAM" id="MobiDB-lite"/>
    </source>
</evidence>
<feature type="region of interest" description="Disordered" evidence="1">
    <location>
        <begin position="62"/>
        <end position="137"/>
    </location>
</feature>
<gene>
    <name evidence="2" type="ORF">QLX08_003822</name>
</gene>
<evidence type="ECO:0000313" key="2">
    <source>
        <dbReference type="EMBL" id="KAK9305170.1"/>
    </source>
</evidence>
<feature type="compositionally biased region" description="Gly residues" evidence="1">
    <location>
        <begin position="17"/>
        <end position="31"/>
    </location>
</feature>
<feature type="region of interest" description="Disordered" evidence="1">
    <location>
        <begin position="1"/>
        <end position="48"/>
    </location>
</feature>
<sequence length="137" mass="14312">MAQATARISMSHRGEDGGGGSDVDGSGGGGLLTCCTSAGLPPPPPPQPLLLHLLAPAVRRTAVETSAGRSSDRRSDACPDVSRPGRMSVTRREIRASNQAAASSCCDARRPTTDRSAESLLRARNARRHSFSSNEET</sequence>
<comment type="caution">
    <text evidence="2">The sequence shown here is derived from an EMBL/GenBank/DDBJ whole genome shotgun (WGS) entry which is preliminary data.</text>
</comment>
<evidence type="ECO:0000313" key="3">
    <source>
        <dbReference type="Proteomes" id="UP001432146"/>
    </source>
</evidence>